<dbReference type="PROSITE" id="PS00344">
    <property type="entry name" value="GATA_ZN_FINGER_1"/>
    <property type="match status" value="1"/>
</dbReference>
<feature type="region of interest" description="Disordered" evidence="2">
    <location>
        <begin position="494"/>
        <end position="514"/>
    </location>
</feature>
<feature type="region of interest" description="Disordered" evidence="2">
    <location>
        <begin position="377"/>
        <end position="419"/>
    </location>
</feature>
<dbReference type="GO" id="GO:0043565">
    <property type="term" value="F:sequence-specific DNA binding"/>
    <property type="evidence" value="ECO:0007669"/>
    <property type="project" value="InterPro"/>
</dbReference>
<protein>
    <recommendedName>
        <fullName evidence="3">GATA-type domain-containing protein</fullName>
    </recommendedName>
</protein>
<sequence>MSRPPVPNRIHQLPVRVSYYIPYSDQSYSVIFPTLLNVYIHPSANDAGDEVWGSTYLKMVVKGVLGASPELHPDYPSASDLSLYVLDPRETFFRHTRGQGSTDRSSNSEVWTGKGLVSWALAEAGIGKNLIVGRLQEDVAFANIGKVSHLSALEQLMEADRAGSEGQAGWGIDISMGLNLGSGGPPAAFRRSQSSSRLVQRSSSVAAEEYQTQRSRPNVSRHLYDQAGSSSGLKPEAMSRAGSSTSRTGHVSRQLFSSEPASLPRNAPICTPDLGVSSPALTPCPHPVSNKLVREPSQRPTPLITRPGAMVPRSVPPKKRAPPRKPPAPSSDNPILHDAFSSLGENCLGEPDNLTREEAQRLLANPEFLSILGRITGTSYTGPSDPQLGDKRKRADEDANAQPKKKRGRPTKAEKAERDARAAAQALAAKVKELAEAPDKEDAACWNCKRTQSLIWRTRVLDNGTRIRVCNACGLYWNKAGTMRPANLWVADDDEESRAAGRPPASATGYLNQPTVRSINRSQESFKRTLSAAVNQDAERLARHKGRQVSTSKLVPMTSPPRGSASASNSLRQSAAASSPGKNLGVFDESFEAEASDTSPKDAPVLPKSVPHPQPLRHNAPVDSTIQTLNLPLSDDGPQGQNSGQVEEWNDQVSAFFDVEGFSMAPMTDGLLDHRQSISIHGPHRSIPIHATSSSMIDNHMPTDSSLEEDTVLSELFNRTSSMAESSPIAFDFSQLPPSSPPLSVLSSDALPHSALLLSSPMKKYSPSVSGQTPSASGLTPVDANRLLQSNSKLRDEVQDDNGMGLYDEIMKSMGAMAGGVDKEGETSSVSAQLHETSGEGIFAAFGV</sequence>
<dbReference type="InterPro" id="IPR000679">
    <property type="entry name" value="Znf_GATA"/>
</dbReference>
<evidence type="ECO:0000313" key="4">
    <source>
        <dbReference type="EMBL" id="ODN80856.1"/>
    </source>
</evidence>
<dbReference type="RefSeq" id="XP_018995422.1">
    <property type="nucleotide sequence ID" value="XM_019136753.1"/>
</dbReference>
<dbReference type="OrthoDB" id="515401at2759"/>
<evidence type="ECO:0000313" key="5">
    <source>
        <dbReference type="Proteomes" id="UP000094065"/>
    </source>
</evidence>
<dbReference type="STRING" id="1295533.A0A1E3HYP5"/>
<dbReference type="PROSITE" id="PS50114">
    <property type="entry name" value="GATA_ZN_FINGER_2"/>
    <property type="match status" value="1"/>
</dbReference>
<evidence type="ECO:0000256" key="2">
    <source>
        <dbReference type="SAM" id="MobiDB-lite"/>
    </source>
</evidence>
<feature type="region of interest" description="Disordered" evidence="2">
    <location>
        <begin position="185"/>
        <end position="266"/>
    </location>
</feature>
<dbReference type="EMBL" id="AWGJ01000004">
    <property type="protein sequence ID" value="ODN80856.1"/>
    <property type="molecule type" value="Genomic_DNA"/>
</dbReference>
<feature type="region of interest" description="Disordered" evidence="2">
    <location>
        <begin position="539"/>
        <end position="620"/>
    </location>
</feature>
<keyword evidence="1" id="KW-0479">Metal-binding</keyword>
<gene>
    <name evidence="4" type="ORF">L202_02997</name>
</gene>
<accession>A0A1E3HYP5</accession>
<dbReference type="GO" id="GO:0006355">
    <property type="term" value="P:regulation of DNA-templated transcription"/>
    <property type="evidence" value="ECO:0007669"/>
    <property type="project" value="InterPro"/>
</dbReference>
<keyword evidence="1" id="KW-0862">Zinc</keyword>
<feature type="compositionally biased region" description="Polar residues" evidence="2">
    <location>
        <begin position="241"/>
        <end position="260"/>
    </location>
</feature>
<feature type="compositionally biased region" description="Polar residues" evidence="2">
    <location>
        <begin position="565"/>
        <end position="581"/>
    </location>
</feature>
<feature type="compositionally biased region" description="Low complexity" evidence="2">
    <location>
        <begin position="190"/>
        <end position="205"/>
    </location>
</feature>
<comment type="caution">
    <text evidence="4">The sequence shown here is derived from an EMBL/GenBank/DDBJ whole genome shotgun (WGS) entry which is preliminary data.</text>
</comment>
<dbReference type="SUPFAM" id="SSF57716">
    <property type="entry name" value="Glucocorticoid receptor-like (DNA-binding domain)"/>
    <property type="match status" value="1"/>
</dbReference>
<dbReference type="Gene3D" id="3.30.50.10">
    <property type="entry name" value="Erythroid Transcription Factor GATA-1, subunit A"/>
    <property type="match status" value="1"/>
</dbReference>
<dbReference type="SMART" id="SM00401">
    <property type="entry name" value="ZnF_GATA"/>
    <property type="match status" value="1"/>
</dbReference>
<proteinExistence type="predicted"/>
<reference evidence="4 5" key="1">
    <citation type="submission" date="2016-06" db="EMBL/GenBank/DDBJ databases">
        <title>Evolution of pathogenesis and genome organization in the Tremellales.</title>
        <authorList>
            <person name="Cuomo C."/>
            <person name="Litvintseva A."/>
            <person name="Heitman J."/>
            <person name="Chen Y."/>
            <person name="Sun S."/>
            <person name="Springer D."/>
            <person name="Dromer F."/>
            <person name="Young S."/>
            <person name="Zeng Q."/>
            <person name="Chapman S."/>
            <person name="Gujja S."/>
            <person name="Saif S."/>
            <person name="Birren B."/>
        </authorList>
    </citation>
    <scope>NUCLEOTIDE SEQUENCE [LARGE SCALE GENOMIC DNA]</scope>
    <source>
        <strain evidence="4 5">CBS 6039</strain>
    </source>
</reference>
<dbReference type="InterPro" id="IPR013088">
    <property type="entry name" value="Znf_NHR/GATA"/>
</dbReference>
<dbReference type="GeneID" id="30154306"/>
<feature type="domain" description="GATA-type" evidence="3">
    <location>
        <begin position="439"/>
        <end position="498"/>
    </location>
</feature>
<name>A0A1E3HYP5_9TREE</name>
<dbReference type="CDD" id="cd00202">
    <property type="entry name" value="ZnF_GATA"/>
    <property type="match status" value="1"/>
</dbReference>
<keyword evidence="5" id="KW-1185">Reference proteome</keyword>
<keyword evidence="1" id="KW-0863">Zinc-finger</keyword>
<organism evidence="4 5">
    <name type="scientific">Cryptococcus amylolentus CBS 6039</name>
    <dbReference type="NCBI Taxonomy" id="1295533"/>
    <lineage>
        <taxon>Eukaryota</taxon>
        <taxon>Fungi</taxon>
        <taxon>Dikarya</taxon>
        <taxon>Basidiomycota</taxon>
        <taxon>Agaricomycotina</taxon>
        <taxon>Tremellomycetes</taxon>
        <taxon>Tremellales</taxon>
        <taxon>Cryptococcaceae</taxon>
        <taxon>Cryptococcus</taxon>
    </lineage>
</organism>
<feature type="region of interest" description="Disordered" evidence="2">
    <location>
        <begin position="287"/>
        <end position="351"/>
    </location>
</feature>
<dbReference type="Proteomes" id="UP000094065">
    <property type="component" value="Unassembled WGS sequence"/>
</dbReference>
<evidence type="ECO:0000256" key="1">
    <source>
        <dbReference type="PROSITE-ProRule" id="PRU00094"/>
    </source>
</evidence>
<dbReference type="AlphaFoldDB" id="A0A1E3HYP5"/>
<feature type="compositionally biased region" description="Basic and acidic residues" evidence="2">
    <location>
        <begin position="388"/>
        <end position="397"/>
    </location>
</feature>
<evidence type="ECO:0000259" key="3">
    <source>
        <dbReference type="PROSITE" id="PS50114"/>
    </source>
</evidence>
<dbReference type="GO" id="GO:0008270">
    <property type="term" value="F:zinc ion binding"/>
    <property type="evidence" value="ECO:0007669"/>
    <property type="project" value="UniProtKB-KW"/>
</dbReference>